<name>A0ABR6ZDA7_9BURK</name>
<keyword evidence="2" id="KW-1185">Reference proteome</keyword>
<evidence type="ECO:0000313" key="1">
    <source>
        <dbReference type="EMBL" id="MBC3909741.1"/>
    </source>
</evidence>
<dbReference type="RefSeq" id="WP_186955256.1">
    <property type="nucleotide sequence ID" value="NZ_JACOFX010000011.1"/>
</dbReference>
<dbReference type="Gene3D" id="3.40.630.30">
    <property type="match status" value="1"/>
</dbReference>
<dbReference type="SUPFAM" id="SSF55729">
    <property type="entry name" value="Acyl-CoA N-acyltransferases (Nat)"/>
    <property type="match status" value="1"/>
</dbReference>
<dbReference type="EMBL" id="JACOFX010000011">
    <property type="protein sequence ID" value="MBC3909741.1"/>
    <property type="molecule type" value="Genomic_DNA"/>
</dbReference>
<protein>
    <submittedName>
        <fullName evidence="1">GNAT family N-acetyltransferase</fullName>
    </submittedName>
</protein>
<dbReference type="InterPro" id="IPR016181">
    <property type="entry name" value="Acyl_CoA_acyltransferase"/>
</dbReference>
<evidence type="ECO:0000313" key="2">
    <source>
        <dbReference type="Proteomes" id="UP000646911"/>
    </source>
</evidence>
<accession>A0ABR6ZDA7</accession>
<proteinExistence type="predicted"/>
<sequence length="217" mass="23509">MSEFSIQEKNQLLSAWAHGWTISRGTDAPIPLADFGYRIQVGLPGHLERYVLQGHVLTAVQRLAQEIDTPDTWLKICAPHHCVAGLLPERWKIKPPEYLMSKAIKLTEVSLPEGYQISLTADGSAVTARVCSMEGKHAATGRMALTLDGQYAVFDQIVTEPANRRRGLAKAIMQSLANYAIGKTATTGVLVATVEGHAMYGAHGWTVASEMTAAVLA</sequence>
<reference evidence="1 2" key="1">
    <citation type="submission" date="2020-08" db="EMBL/GenBank/DDBJ databases">
        <title>Novel species isolated from subtropical streams in China.</title>
        <authorList>
            <person name="Lu H."/>
        </authorList>
    </citation>
    <scope>NUCLEOTIDE SEQUENCE [LARGE SCALE GENOMIC DNA]</scope>
    <source>
        <strain evidence="1 2">NL8W</strain>
    </source>
</reference>
<organism evidence="1 2">
    <name type="scientific">Undibacterium umbellatum</name>
    <dbReference type="NCBI Taxonomy" id="2762300"/>
    <lineage>
        <taxon>Bacteria</taxon>
        <taxon>Pseudomonadati</taxon>
        <taxon>Pseudomonadota</taxon>
        <taxon>Betaproteobacteria</taxon>
        <taxon>Burkholderiales</taxon>
        <taxon>Oxalobacteraceae</taxon>
        <taxon>Undibacterium</taxon>
    </lineage>
</organism>
<comment type="caution">
    <text evidence="1">The sequence shown here is derived from an EMBL/GenBank/DDBJ whole genome shotgun (WGS) entry which is preliminary data.</text>
</comment>
<gene>
    <name evidence="1" type="ORF">H8L47_19420</name>
</gene>
<dbReference type="Proteomes" id="UP000646911">
    <property type="component" value="Unassembled WGS sequence"/>
</dbReference>